<evidence type="ECO:0000256" key="7">
    <source>
        <dbReference type="ARBA" id="ARBA00023163"/>
    </source>
</evidence>
<keyword evidence="6" id="KW-0238">DNA-binding</keyword>
<dbReference type="SUPFAM" id="SSF52172">
    <property type="entry name" value="CheY-like"/>
    <property type="match status" value="1"/>
</dbReference>
<dbReference type="InterPro" id="IPR025944">
    <property type="entry name" value="Sigma_54_int_dom_CS"/>
</dbReference>
<feature type="modified residue" description="4-aspartylphosphate" evidence="8">
    <location>
        <position position="54"/>
    </location>
</feature>
<feature type="domain" description="Sigma-54 factor interaction" evidence="9">
    <location>
        <begin position="130"/>
        <end position="359"/>
    </location>
</feature>
<dbReference type="Gene3D" id="3.40.50.2300">
    <property type="match status" value="1"/>
</dbReference>
<dbReference type="FunFam" id="3.40.50.300:FF:000006">
    <property type="entry name" value="DNA-binding transcriptional regulator NtrC"/>
    <property type="match status" value="1"/>
</dbReference>
<dbReference type="InterPro" id="IPR027417">
    <property type="entry name" value="P-loop_NTPase"/>
</dbReference>
<keyword evidence="5" id="KW-0805">Transcription regulation</keyword>
<dbReference type="InterPro" id="IPR025943">
    <property type="entry name" value="Sigma_54_int_dom_ATP-bd_2"/>
</dbReference>
<dbReference type="Gene3D" id="3.40.50.300">
    <property type="entry name" value="P-loop containing nucleotide triphosphate hydrolases"/>
    <property type="match status" value="1"/>
</dbReference>
<evidence type="ECO:0000256" key="4">
    <source>
        <dbReference type="ARBA" id="ARBA00023012"/>
    </source>
</evidence>
<evidence type="ECO:0000256" key="2">
    <source>
        <dbReference type="ARBA" id="ARBA00022741"/>
    </source>
</evidence>
<evidence type="ECO:0000256" key="3">
    <source>
        <dbReference type="ARBA" id="ARBA00022840"/>
    </source>
</evidence>
<dbReference type="PANTHER" id="PTHR32071">
    <property type="entry name" value="TRANSCRIPTIONAL REGULATORY PROTEIN"/>
    <property type="match status" value="1"/>
</dbReference>
<evidence type="ECO:0000256" key="1">
    <source>
        <dbReference type="ARBA" id="ARBA00022553"/>
    </source>
</evidence>
<gene>
    <name evidence="11" type="ORF">SCD_n01225</name>
</gene>
<dbReference type="Proteomes" id="UP000015559">
    <property type="component" value="Chromosome"/>
</dbReference>
<evidence type="ECO:0000313" key="11">
    <source>
        <dbReference type="EMBL" id="BAN35054.1"/>
    </source>
</evidence>
<evidence type="ECO:0000259" key="9">
    <source>
        <dbReference type="PROSITE" id="PS50045"/>
    </source>
</evidence>
<dbReference type="Pfam" id="PF00158">
    <property type="entry name" value="Sigma54_activat"/>
    <property type="match status" value="1"/>
</dbReference>
<evidence type="ECO:0000256" key="8">
    <source>
        <dbReference type="PROSITE-ProRule" id="PRU00169"/>
    </source>
</evidence>
<proteinExistence type="predicted"/>
<evidence type="ECO:0000256" key="5">
    <source>
        <dbReference type="ARBA" id="ARBA00023015"/>
    </source>
</evidence>
<dbReference type="GO" id="GO:0000160">
    <property type="term" value="P:phosphorelay signal transduction system"/>
    <property type="evidence" value="ECO:0007669"/>
    <property type="project" value="UniProtKB-KW"/>
</dbReference>
<dbReference type="KEGG" id="sdr:SCD_n01225"/>
<dbReference type="InterPro" id="IPR002197">
    <property type="entry name" value="HTH_Fis"/>
</dbReference>
<sequence>MKTLPILIVEDDRDLREALCDTLGLAGYETLDASDGLAALAVLGKRRVGLVVTDVQMHPMDGHTLLREIKSVYPDVPVLLMTAYGMIDKAVEAMRAGACTYLTKPFEPDSLLAEVARYMLSAQPANGSEMAAEDPRMVELLGLARKVAATSATILVTGESGCGKEVMARFIHINSPRADKPFVAINCAAIPENLLESTLFGYEKGAFSGAAQSHAGKFEQAQGGTLLLDEVSEMPMPLQAKLLRVLQEREVERVGGHKAIPLDIRIIATSNRDMGEVVARGNFREDLYYRLNVFPLELPPLRERPLDIVPLARYLIGRLSGALGRPGIGLSAAAAEQLTQYAWPGNIRELENVIQRAMILSPSDMLETEYLLLPKSGLAVPQAGKAVAAGVAVDMKTLERTHILEILASVSGSRKRAAEKLGMSERTLRYKLQQYREESEETGQ</sequence>
<dbReference type="InterPro" id="IPR011006">
    <property type="entry name" value="CheY-like_superfamily"/>
</dbReference>
<dbReference type="CDD" id="cd00009">
    <property type="entry name" value="AAA"/>
    <property type="match status" value="1"/>
</dbReference>
<dbReference type="STRING" id="1163617.SCD_n01225"/>
<dbReference type="HOGENOM" id="CLU_000445_0_6_4"/>
<dbReference type="SUPFAM" id="SSF46689">
    <property type="entry name" value="Homeodomain-like"/>
    <property type="match status" value="1"/>
</dbReference>
<dbReference type="SMART" id="SM00382">
    <property type="entry name" value="AAA"/>
    <property type="match status" value="1"/>
</dbReference>
<dbReference type="Pfam" id="PF25601">
    <property type="entry name" value="AAA_lid_14"/>
    <property type="match status" value="1"/>
</dbReference>
<evidence type="ECO:0000256" key="6">
    <source>
        <dbReference type="ARBA" id="ARBA00023125"/>
    </source>
</evidence>
<keyword evidence="1 8" id="KW-0597">Phosphoprotein</keyword>
<dbReference type="SUPFAM" id="SSF52540">
    <property type="entry name" value="P-loop containing nucleoside triphosphate hydrolases"/>
    <property type="match status" value="1"/>
</dbReference>
<protein>
    <submittedName>
        <fullName evidence="11">Two component sigma-54 specific Fis family transcriptional regulator</fullName>
    </submittedName>
</protein>
<dbReference type="Pfam" id="PF02954">
    <property type="entry name" value="HTH_8"/>
    <property type="match status" value="1"/>
</dbReference>
<keyword evidence="4" id="KW-0902">Two-component regulatory system</keyword>
<dbReference type="PROSITE" id="PS00676">
    <property type="entry name" value="SIGMA54_INTERACT_2"/>
    <property type="match status" value="1"/>
</dbReference>
<dbReference type="PANTHER" id="PTHR32071:SF21">
    <property type="entry name" value="TRANSCRIPTIONAL REGULATORY PROTEIN FLGR"/>
    <property type="match status" value="1"/>
</dbReference>
<evidence type="ECO:0000259" key="10">
    <source>
        <dbReference type="PROSITE" id="PS50110"/>
    </source>
</evidence>
<dbReference type="InterPro" id="IPR003593">
    <property type="entry name" value="AAA+_ATPase"/>
</dbReference>
<keyword evidence="12" id="KW-1185">Reference proteome</keyword>
<dbReference type="PROSITE" id="PS50110">
    <property type="entry name" value="RESPONSE_REGULATORY"/>
    <property type="match status" value="1"/>
</dbReference>
<organism evidence="11 12">
    <name type="scientific">Sulfuricella denitrificans (strain DSM 22764 / NBRC 105220 / skB26)</name>
    <dbReference type="NCBI Taxonomy" id="1163617"/>
    <lineage>
        <taxon>Bacteria</taxon>
        <taxon>Pseudomonadati</taxon>
        <taxon>Pseudomonadota</taxon>
        <taxon>Betaproteobacteria</taxon>
        <taxon>Nitrosomonadales</taxon>
        <taxon>Sulfuricellaceae</taxon>
        <taxon>Sulfuricella</taxon>
    </lineage>
</organism>
<dbReference type="Pfam" id="PF00072">
    <property type="entry name" value="Response_reg"/>
    <property type="match status" value="1"/>
</dbReference>
<dbReference type="InterPro" id="IPR009057">
    <property type="entry name" value="Homeodomain-like_sf"/>
</dbReference>
<dbReference type="RefSeq" id="WP_009205994.1">
    <property type="nucleotide sequence ID" value="NC_022357.1"/>
</dbReference>
<feature type="domain" description="Response regulatory" evidence="10">
    <location>
        <begin position="5"/>
        <end position="119"/>
    </location>
</feature>
<accession>S6AKC1</accession>
<dbReference type="EMBL" id="AP013066">
    <property type="protein sequence ID" value="BAN35054.1"/>
    <property type="molecule type" value="Genomic_DNA"/>
</dbReference>
<dbReference type="FunFam" id="3.40.50.2300:FF:000018">
    <property type="entry name" value="DNA-binding transcriptional regulator NtrC"/>
    <property type="match status" value="1"/>
</dbReference>
<dbReference type="Gene3D" id="1.10.10.60">
    <property type="entry name" value="Homeodomain-like"/>
    <property type="match status" value="1"/>
</dbReference>
<dbReference type="PROSITE" id="PS00688">
    <property type="entry name" value="SIGMA54_INTERACT_3"/>
    <property type="match status" value="1"/>
</dbReference>
<keyword evidence="7" id="KW-0804">Transcription</keyword>
<dbReference type="eggNOG" id="COG2204">
    <property type="taxonomic scope" value="Bacteria"/>
</dbReference>
<keyword evidence="3" id="KW-0067">ATP-binding</keyword>
<dbReference type="InterPro" id="IPR058031">
    <property type="entry name" value="AAA_lid_NorR"/>
</dbReference>
<dbReference type="PROSITE" id="PS50045">
    <property type="entry name" value="SIGMA54_INTERACT_4"/>
    <property type="match status" value="1"/>
</dbReference>
<dbReference type="InterPro" id="IPR001789">
    <property type="entry name" value="Sig_transdc_resp-reg_receiver"/>
</dbReference>
<evidence type="ECO:0000313" key="12">
    <source>
        <dbReference type="Proteomes" id="UP000015559"/>
    </source>
</evidence>
<dbReference type="OrthoDB" id="5288224at2"/>
<dbReference type="GO" id="GO:0043565">
    <property type="term" value="F:sequence-specific DNA binding"/>
    <property type="evidence" value="ECO:0007669"/>
    <property type="project" value="InterPro"/>
</dbReference>
<dbReference type="GO" id="GO:0005524">
    <property type="term" value="F:ATP binding"/>
    <property type="evidence" value="ECO:0007669"/>
    <property type="project" value="UniProtKB-KW"/>
</dbReference>
<dbReference type="Gene3D" id="1.10.8.60">
    <property type="match status" value="1"/>
</dbReference>
<dbReference type="InterPro" id="IPR002078">
    <property type="entry name" value="Sigma_54_int"/>
</dbReference>
<dbReference type="GO" id="GO:0006355">
    <property type="term" value="P:regulation of DNA-templated transcription"/>
    <property type="evidence" value="ECO:0007669"/>
    <property type="project" value="InterPro"/>
</dbReference>
<dbReference type="AlphaFoldDB" id="S6AKC1"/>
<dbReference type="PRINTS" id="PR01590">
    <property type="entry name" value="HTHFIS"/>
</dbReference>
<dbReference type="SMART" id="SM00448">
    <property type="entry name" value="REC"/>
    <property type="match status" value="1"/>
</dbReference>
<name>S6AKC1_SULDS</name>
<reference evidence="11 12" key="1">
    <citation type="journal article" date="2012" name="Appl. Environ. Microbiol.">
        <title>Draft genome sequence of a psychrotolerant sulfur-oxidizing bacterium, Sulfuricella denitrificans skB26, and proteomic insights into cold adaptation.</title>
        <authorList>
            <person name="Watanabe T."/>
            <person name="Kojima H."/>
            <person name="Fukui M."/>
        </authorList>
    </citation>
    <scope>NUCLEOTIDE SEQUENCE [LARGE SCALE GENOMIC DNA]</scope>
    <source>
        <strain evidence="12">skB26</strain>
    </source>
</reference>
<keyword evidence="2" id="KW-0547">Nucleotide-binding</keyword>